<dbReference type="AlphaFoldDB" id="J3MYX2"/>
<sequence>TSSGMCHSGDFYYSLADTNCDPHLANISIPANGNTMTSIRLTLNKLVSHI</sequence>
<dbReference type="EnsemblPlants" id="OB09G22010.1">
    <property type="protein sequence ID" value="OB09G22010.1"/>
    <property type="gene ID" value="OB09G22010"/>
</dbReference>
<organism evidence="2">
    <name type="scientific">Oryza brachyantha</name>
    <name type="common">malo sina</name>
    <dbReference type="NCBI Taxonomy" id="4533"/>
    <lineage>
        <taxon>Eukaryota</taxon>
        <taxon>Viridiplantae</taxon>
        <taxon>Streptophyta</taxon>
        <taxon>Embryophyta</taxon>
        <taxon>Tracheophyta</taxon>
        <taxon>Spermatophyta</taxon>
        <taxon>Magnoliopsida</taxon>
        <taxon>Liliopsida</taxon>
        <taxon>Poales</taxon>
        <taxon>Poaceae</taxon>
        <taxon>BOP clade</taxon>
        <taxon>Oryzoideae</taxon>
        <taxon>Oryzeae</taxon>
        <taxon>Oryzinae</taxon>
        <taxon>Oryza</taxon>
    </lineage>
</organism>
<dbReference type="Gene3D" id="3.40.50.10490">
    <property type="entry name" value="Glucose-6-phosphate isomerase like protein, domain 1"/>
    <property type="match status" value="1"/>
</dbReference>
<reference evidence="2" key="1">
    <citation type="journal article" date="2013" name="Nat. Commun.">
        <title>Whole-genome sequencing of Oryza brachyantha reveals mechanisms underlying Oryza genome evolution.</title>
        <authorList>
            <person name="Chen J."/>
            <person name="Huang Q."/>
            <person name="Gao D."/>
            <person name="Wang J."/>
            <person name="Lang Y."/>
            <person name="Liu T."/>
            <person name="Li B."/>
            <person name="Bai Z."/>
            <person name="Luis Goicoechea J."/>
            <person name="Liang C."/>
            <person name="Chen C."/>
            <person name="Zhang W."/>
            <person name="Sun S."/>
            <person name="Liao Y."/>
            <person name="Zhang X."/>
            <person name="Yang L."/>
            <person name="Song C."/>
            <person name="Wang M."/>
            <person name="Shi J."/>
            <person name="Liu G."/>
            <person name="Liu J."/>
            <person name="Zhou H."/>
            <person name="Zhou W."/>
            <person name="Yu Q."/>
            <person name="An N."/>
            <person name="Chen Y."/>
            <person name="Cai Q."/>
            <person name="Wang B."/>
            <person name="Liu B."/>
            <person name="Min J."/>
            <person name="Huang Y."/>
            <person name="Wu H."/>
            <person name="Li Z."/>
            <person name="Zhang Y."/>
            <person name="Yin Y."/>
            <person name="Song W."/>
            <person name="Jiang J."/>
            <person name="Jackson S.A."/>
            <person name="Wing R.A."/>
            <person name="Wang J."/>
            <person name="Chen M."/>
        </authorList>
    </citation>
    <scope>NUCLEOTIDE SEQUENCE [LARGE SCALE GENOMIC DNA]</scope>
    <source>
        <strain evidence="2">cv. IRGC 101232</strain>
    </source>
</reference>
<evidence type="ECO:0000313" key="3">
    <source>
        <dbReference type="Proteomes" id="UP000006038"/>
    </source>
</evidence>
<comment type="similarity">
    <text evidence="1">Belongs to the universal ribosomal protein uS2 family.</text>
</comment>
<proteinExistence type="inferred from homology"/>
<evidence type="ECO:0000256" key="1">
    <source>
        <dbReference type="ARBA" id="ARBA00006242"/>
    </source>
</evidence>
<dbReference type="InterPro" id="IPR023591">
    <property type="entry name" value="Ribosomal_uS2_flav_dom_sf"/>
</dbReference>
<dbReference type="Proteomes" id="UP000006038">
    <property type="component" value="Chromosome 9"/>
</dbReference>
<dbReference type="GO" id="GO:0006412">
    <property type="term" value="P:translation"/>
    <property type="evidence" value="ECO:0007669"/>
    <property type="project" value="InterPro"/>
</dbReference>
<dbReference type="HOGENOM" id="CLU_3130402_0_0_1"/>
<keyword evidence="3" id="KW-1185">Reference proteome</keyword>
<dbReference type="Pfam" id="PF00318">
    <property type="entry name" value="Ribosomal_S2"/>
    <property type="match status" value="1"/>
</dbReference>
<evidence type="ECO:0000313" key="2">
    <source>
        <dbReference type="EnsemblPlants" id="OB09G22010.1"/>
    </source>
</evidence>
<dbReference type="SUPFAM" id="SSF52313">
    <property type="entry name" value="Ribosomal protein S2"/>
    <property type="match status" value="1"/>
</dbReference>
<dbReference type="STRING" id="4533.J3MYX2"/>
<protein>
    <submittedName>
        <fullName evidence="2">Uncharacterized protein</fullName>
    </submittedName>
</protein>
<dbReference type="Gramene" id="OB09G22010.1">
    <property type="protein sequence ID" value="OB09G22010.1"/>
    <property type="gene ID" value="OB09G22010"/>
</dbReference>
<accession>J3MYX2</accession>
<reference evidence="2" key="2">
    <citation type="submission" date="2013-04" db="UniProtKB">
        <authorList>
            <consortium name="EnsemblPlants"/>
        </authorList>
    </citation>
    <scope>IDENTIFICATION</scope>
</reference>
<name>J3MYX2_ORYBR</name>
<dbReference type="InterPro" id="IPR001865">
    <property type="entry name" value="Ribosomal_uS2"/>
</dbReference>
<dbReference type="GO" id="GO:0005840">
    <property type="term" value="C:ribosome"/>
    <property type="evidence" value="ECO:0007669"/>
    <property type="project" value="InterPro"/>
</dbReference>
<dbReference type="GO" id="GO:0003735">
    <property type="term" value="F:structural constituent of ribosome"/>
    <property type="evidence" value="ECO:0007669"/>
    <property type="project" value="InterPro"/>
</dbReference>